<feature type="chain" id="PRO_5043541335" evidence="1">
    <location>
        <begin position="18"/>
        <end position="115"/>
    </location>
</feature>
<reference evidence="2" key="2">
    <citation type="submission" date="2023-05" db="EMBL/GenBank/DDBJ databases">
        <authorList>
            <consortium name="Lawrence Berkeley National Laboratory"/>
            <person name="Steindorff A."/>
            <person name="Hensen N."/>
            <person name="Bonometti L."/>
            <person name="Westerberg I."/>
            <person name="Brannstrom I.O."/>
            <person name="Guillou S."/>
            <person name="Cros-Aarteil S."/>
            <person name="Calhoun S."/>
            <person name="Haridas S."/>
            <person name="Kuo A."/>
            <person name="Mondo S."/>
            <person name="Pangilinan J."/>
            <person name="Riley R."/>
            <person name="Labutti K."/>
            <person name="Andreopoulos B."/>
            <person name="Lipzen A."/>
            <person name="Chen C."/>
            <person name="Yanf M."/>
            <person name="Daum C."/>
            <person name="Ng V."/>
            <person name="Clum A."/>
            <person name="Ohm R."/>
            <person name="Martin F."/>
            <person name="Silar P."/>
            <person name="Natvig D."/>
            <person name="Lalanne C."/>
            <person name="Gautier V."/>
            <person name="Ament-Velasquez S.L."/>
            <person name="Kruys A."/>
            <person name="Hutchinson M.I."/>
            <person name="Powell A.J."/>
            <person name="Barry K."/>
            <person name="Miller A.N."/>
            <person name="Grigoriev I.V."/>
            <person name="Debuchy R."/>
            <person name="Gladieux P."/>
            <person name="Thoren M.H."/>
            <person name="Johannesson H."/>
        </authorList>
    </citation>
    <scope>NUCLEOTIDE SEQUENCE</scope>
    <source>
        <strain evidence="2">PSN243</strain>
    </source>
</reference>
<evidence type="ECO:0000256" key="1">
    <source>
        <dbReference type="SAM" id="SignalP"/>
    </source>
</evidence>
<keyword evidence="3" id="KW-1185">Reference proteome</keyword>
<sequence>MKPTTILALALPLLAIANPITPSTPADDSNLNPLAKRDKTCFVTEENSNCREGAGTGYDRVRRIQPNQSFDVRCKAYGENIEGNKTWDWIPGWKCWVHSSLTSWGCESEFDRGEY</sequence>
<name>A0AAV9G3T4_9PEZI</name>
<dbReference type="Proteomes" id="UP001321760">
    <property type="component" value="Unassembled WGS sequence"/>
</dbReference>
<reference evidence="2" key="1">
    <citation type="journal article" date="2023" name="Mol. Phylogenet. Evol.">
        <title>Genome-scale phylogeny and comparative genomics of the fungal order Sordariales.</title>
        <authorList>
            <person name="Hensen N."/>
            <person name="Bonometti L."/>
            <person name="Westerberg I."/>
            <person name="Brannstrom I.O."/>
            <person name="Guillou S."/>
            <person name="Cros-Aarteil S."/>
            <person name="Calhoun S."/>
            <person name="Haridas S."/>
            <person name="Kuo A."/>
            <person name="Mondo S."/>
            <person name="Pangilinan J."/>
            <person name="Riley R."/>
            <person name="LaButti K."/>
            <person name="Andreopoulos B."/>
            <person name="Lipzen A."/>
            <person name="Chen C."/>
            <person name="Yan M."/>
            <person name="Daum C."/>
            <person name="Ng V."/>
            <person name="Clum A."/>
            <person name="Steindorff A."/>
            <person name="Ohm R.A."/>
            <person name="Martin F."/>
            <person name="Silar P."/>
            <person name="Natvig D.O."/>
            <person name="Lalanne C."/>
            <person name="Gautier V."/>
            <person name="Ament-Velasquez S.L."/>
            <person name="Kruys A."/>
            <person name="Hutchinson M.I."/>
            <person name="Powell A.J."/>
            <person name="Barry K."/>
            <person name="Miller A.N."/>
            <person name="Grigoriev I.V."/>
            <person name="Debuchy R."/>
            <person name="Gladieux P."/>
            <person name="Hiltunen Thoren M."/>
            <person name="Johannesson H."/>
        </authorList>
    </citation>
    <scope>NUCLEOTIDE SEQUENCE</scope>
    <source>
        <strain evidence="2">PSN243</strain>
    </source>
</reference>
<evidence type="ECO:0000313" key="3">
    <source>
        <dbReference type="Proteomes" id="UP001321760"/>
    </source>
</evidence>
<comment type="caution">
    <text evidence="2">The sequence shown here is derived from an EMBL/GenBank/DDBJ whole genome shotgun (WGS) entry which is preliminary data.</text>
</comment>
<evidence type="ECO:0000313" key="2">
    <source>
        <dbReference type="EMBL" id="KAK4441905.1"/>
    </source>
</evidence>
<dbReference type="EMBL" id="MU866048">
    <property type="protein sequence ID" value="KAK4441905.1"/>
    <property type="molecule type" value="Genomic_DNA"/>
</dbReference>
<organism evidence="2 3">
    <name type="scientific">Podospora aff. communis PSN243</name>
    <dbReference type="NCBI Taxonomy" id="3040156"/>
    <lineage>
        <taxon>Eukaryota</taxon>
        <taxon>Fungi</taxon>
        <taxon>Dikarya</taxon>
        <taxon>Ascomycota</taxon>
        <taxon>Pezizomycotina</taxon>
        <taxon>Sordariomycetes</taxon>
        <taxon>Sordariomycetidae</taxon>
        <taxon>Sordariales</taxon>
        <taxon>Podosporaceae</taxon>
        <taxon>Podospora</taxon>
    </lineage>
</organism>
<dbReference type="AlphaFoldDB" id="A0AAV9G3T4"/>
<feature type="signal peptide" evidence="1">
    <location>
        <begin position="1"/>
        <end position="17"/>
    </location>
</feature>
<proteinExistence type="predicted"/>
<keyword evidence="1" id="KW-0732">Signal</keyword>
<gene>
    <name evidence="2" type="ORF">QBC34DRAFT_387841</name>
</gene>
<protein>
    <submittedName>
        <fullName evidence="2">Uncharacterized protein</fullName>
    </submittedName>
</protein>
<accession>A0AAV9G3T4</accession>